<proteinExistence type="predicted"/>
<dbReference type="EMBL" id="FUKI01000098">
    <property type="protein sequence ID" value="SJM92100.1"/>
    <property type="molecule type" value="Genomic_DNA"/>
</dbReference>
<gene>
    <name evidence="1" type="ORF">CRENPOLYSF1_240037</name>
</gene>
<evidence type="ECO:0000313" key="1">
    <source>
        <dbReference type="EMBL" id="SJM92100.1"/>
    </source>
</evidence>
<reference evidence="2" key="1">
    <citation type="submission" date="2017-02" db="EMBL/GenBank/DDBJ databases">
        <authorList>
            <person name="Daims H."/>
        </authorList>
    </citation>
    <scope>NUCLEOTIDE SEQUENCE [LARGE SCALE GENOMIC DNA]</scope>
</reference>
<protein>
    <submittedName>
        <fullName evidence="1">Uncharacterized protein</fullName>
    </submittedName>
</protein>
<name>A0A1R4H8B2_9GAMM</name>
<keyword evidence="2" id="KW-1185">Reference proteome</keyword>
<evidence type="ECO:0000313" key="2">
    <source>
        <dbReference type="Proteomes" id="UP000195667"/>
    </source>
</evidence>
<dbReference type="AlphaFoldDB" id="A0A1R4H8B2"/>
<sequence length="69" mass="8035">MIFGWMNHEHTLGYACFFVAETCPEKIPQNVLTAYYDTNNDIFLSIVSIWEMQIKHQLASLTLNCRSVH</sequence>
<organism evidence="1 2">
    <name type="scientific">Crenothrix polyspora</name>
    <dbReference type="NCBI Taxonomy" id="360316"/>
    <lineage>
        <taxon>Bacteria</taxon>
        <taxon>Pseudomonadati</taxon>
        <taxon>Pseudomonadota</taxon>
        <taxon>Gammaproteobacteria</taxon>
        <taxon>Methylococcales</taxon>
        <taxon>Crenotrichaceae</taxon>
        <taxon>Crenothrix</taxon>
    </lineage>
</organism>
<accession>A0A1R4H8B2</accession>
<dbReference type="Proteomes" id="UP000195667">
    <property type="component" value="Unassembled WGS sequence"/>
</dbReference>